<dbReference type="WBParaSite" id="Minc3s00567g14384">
    <property type="protein sequence ID" value="Minc3s00567g14384"/>
    <property type="gene ID" value="Minc3s00567g14384"/>
</dbReference>
<accession>A0A914LJD1</accession>
<dbReference type="Pfam" id="PF09793">
    <property type="entry name" value="AD"/>
    <property type="match status" value="1"/>
</dbReference>
<evidence type="ECO:0000313" key="2">
    <source>
        <dbReference type="Proteomes" id="UP000887563"/>
    </source>
</evidence>
<organism evidence="2 3">
    <name type="scientific">Meloidogyne incognita</name>
    <name type="common">Southern root-knot nematode worm</name>
    <name type="synonym">Oxyuris incognita</name>
    <dbReference type="NCBI Taxonomy" id="6306"/>
    <lineage>
        <taxon>Eukaryota</taxon>
        <taxon>Metazoa</taxon>
        <taxon>Ecdysozoa</taxon>
        <taxon>Nematoda</taxon>
        <taxon>Chromadorea</taxon>
        <taxon>Rhabditida</taxon>
        <taxon>Tylenchina</taxon>
        <taxon>Tylenchomorpha</taxon>
        <taxon>Tylenchoidea</taxon>
        <taxon>Meloidogynidae</taxon>
        <taxon>Meloidogyninae</taxon>
        <taxon>Meloidogyne</taxon>
        <taxon>Meloidogyne incognita group</taxon>
    </lineage>
</organism>
<evidence type="ECO:0000313" key="3">
    <source>
        <dbReference type="WBParaSite" id="Minc3s00567g14384"/>
    </source>
</evidence>
<dbReference type="AlphaFoldDB" id="A0A914LJD1"/>
<dbReference type="InterPro" id="IPR019181">
    <property type="entry name" value="LSM12_ABD"/>
</dbReference>
<dbReference type="Proteomes" id="UP000887563">
    <property type="component" value="Unplaced"/>
</dbReference>
<proteinExistence type="predicted"/>
<protein>
    <submittedName>
        <fullName evidence="3">AD domain-containing protein</fullName>
    </submittedName>
</protein>
<keyword evidence="2" id="KW-1185">Reference proteome</keyword>
<reference evidence="3" key="1">
    <citation type="submission" date="2022-11" db="UniProtKB">
        <authorList>
            <consortium name="WormBaseParasite"/>
        </authorList>
    </citation>
    <scope>IDENTIFICATION</scope>
</reference>
<dbReference type="PROSITE" id="PS52001">
    <property type="entry name" value="AD"/>
    <property type="match status" value="1"/>
</dbReference>
<feature type="domain" description="AD" evidence="1">
    <location>
        <begin position="137"/>
        <end position="236"/>
    </location>
</feature>
<sequence>MEQITKNFNNGENDVANDSQADLESLNAVKCDVWPTTSVQCQKGFYLILIFFFEFLDGVISQKFTFELPSQMCTYSFSIGDFIRCSTKSSHFSGELIINDVTNGILLLEEYLNNGRSTLHFVKKCGLLTIEKMFPPQKMQKRRSSNLIKHNNSLYTIDEIERTENVLEIDYLIKDEQAKRTFLELKRIFDDVIWDGSNILVLKCIRVFHPYDFKSIEIIDSRSSSLEAFTRVQKIV</sequence>
<evidence type="ECO:0000259" key="1">
    <source>
        <dbReference type="PROSITE" id="PS52001"/>
    </source>
</evidence>
<name>A0A914LJD1_MELIC</name>
<dbReference type="InterPro" id="IPR047574">
    <property type="entry name" value="AD"/>
</dbReference>